<sequence>MSFEIAPGEVAGLIGPNGAGKSTMFSMVAGELKPTQGEILFAGERIDPLPANEIFARGLVRSFQIPRPFRRLTVLENMLVARPQQRGDRLSNALFRPGSVRREETAATSAAREILQELGLLDHQNRMAGGLSGGQHKLLELARALMSDPKAILLDEPCAGVAPAMIEHLSEAVERLRARGITVVLVEHNVDFVMRHCDHIVVMAQGRVMIDGAPEVVRNDERVLDAFLGAGHA</sequence>
<evidence type="ECO:0000313" key="6">
    <source>
        <dbReference type="Proteomes" id="UP001229244"/>
    </source>
</evidence>
<name>A0AAE3VRK0_9HYPH</name>
<dbReference type="AlphaFoldDB" id="A0AAE3VRK0"/>
<evidence type="ECO:0000256" key="3">
    <source>
        <dbReference type="ARBA" id="ARBA00022840"/>
    </source>
</evidence>
<dbReference type="Gene3D" id="3.40.50.300">
    <property type="entry name" value="P-loop containing nucleotide triphosphate hydrolases"/>
    <property type="match status" value="1"/>
</dbReference>
<dbReference type="EMBL" id="JAUSUL010000003">
    <property type="protein sequence ID" value="MDQ0316831.1"/>
    <property type="molecule type" value="Genomic_DNA"/>
</dbReference>
<dbReference type="PANTHER" id="PTHR45772">
    <property type="entry name" value="CONSERVED COMPONENT OF ABC TRANSPORTER FOR NATURAL AMINO ACIDS-RELATED"/>
    <property type="match status" value="1"/>
</dbReference>
<evidence type="ECO:0000256" key="2">
    <source>
        <dbReference type="ARBA" id="ARBA00022741"/>
    </source>
</evidence>
<dbReference type="InterPro" id="IPR003593">
    <property type="entry name" value="AAA+_ATPase"/>
</dbReference>
<dbReference type="Pfam" id="PF00005">
    <property type="entry name" value="ABC_tran"/>
    <property type="match status" value="1"/>
</dbReference>
<gene>
    <name evidence="5" type="ORF">J2S73_003307</name>
</gene>
<dbReference type="SUPFAM" id="SSF52540">
    <property type="entry name" value="P-loop containing nucleoside triphosphate hydrolases"/>
    <property type="match status" value="1"/>
</dbReference>
<accession>A0AAE3VRK0</accession>
<dbReference type="CDD" id="cd03219">
    <property type="entry name" value="ABC_Mj1267_LivG_branched"/>
    <property type="match status" value="1"/>
</dbReference>
<keyword evidence="1" id="KW-0813">Transport</keyword>
<dbReference type="GO" id="GO:0005886">
    <property type="term" value="C:plasma membrane"/>
    <property type="evidence" value="ECO:0007669"/>
    <property type="project" value="TreeGrafter"/>
</dbReference>
<keyword evidence="2" id="KW-0547">Nucleotide-binding</keyword>
<keyword evidence="3" id="KW-0067">ATP-binding</keyword>
<feature type="domain" description="ABC transporter" evidence="4">
    <location>
        <begin position="1"/>
        <end position="230"/>
    </location>
</feature>
<dbReference type="GO" id="GO:0016887">
    <property type="term" value="F:ATP hydrolysis activity"/>
    <property type="evidence" value="ECO:0007669"/>
    <property type="project" value="InterPro"/>
</dbReference>
<dbReference type="InterPro" id="IPR051120">
    <property type="entry name" value="ABC_AA/LPS_Transport"/>
</dbReference>
<evidence type="ECO:0000313" key="5">
    <source>
        <dbReference type="EMBL" id="MDQ0316831.1"/>
    </source>
</evidence>
<protein>
    <submittedName>
        <fullName evidence="5">ABC-type branched-subunit amino acid transport system ATPase component</fullName>
    </submittedName>
</protein>
<dbReference type="PANTHER" id="PTHR45772:SF9">
    <property type="entry name" value="CONSERVED COMPONENT OF ABC TRANSPORTER FOR NATURAL AMINO ACIDS"/>
    <property type="match status" value="1"/>
</dbReference>
<dbReference type="RefSeq" id="WP_306886706.1">
    <property type="nucleotide sequence ID" value="NZ_JAUSUL010000003.1"/>
</dbReference>
<dbReference type="SMART" id="SM00382">
    <property type="entry name" value="AAA"/>
    <property type="match status" value="1"/>
</dbReference>
<dbReference type="InterPro" id="IPR003439">
    <property type="entry name" value="ABC_transporter-like_ATP-bd"/>
</dbReference>
<reference evidence="5" key="1">
    <citation type="submission" date="2023-07" db="EMBL/GenBank/DDBJ databases">
        <title>Genomic Encyclopedia of Type Strains, Phase IV (KMG-IV): sequencing the most valuable type-strain genomes for metagenomic binning, comparative biology and taxonomic classification.</title>
        <authorList>
            <person name="Goeker M."/>
        </authorList>
    </citation>
    <scope>NUCLEOTIDE SEQUENCE</scope>
    <source>
        <strain evidence="5">DSM 21202</strain>
    </source>
</reference>
<comment type="caution">
    <text evidence="5">The sequence shown here is derived from an EMBL/GenBank/DDBJ whole genome shotgun (WGS) entry which is preliminary data.</text>
</comment>
<proteinExistence type="predicted"/>
<dbReference type="GO" id="GO:0005524">
    <property type="term" value="F:ATP binding"/>
    <property type="evidence" value="ECO:0007669"/>
    <property type="project" value="UniProtKB-KW"/>
</dbReference>
<dbReference type="Proteomes" id="UP001229244">
    <property type="component" value="Unassembled WGS sequence"/>
</dbReference>
<keyword evidence="6" id="KW-1185">Reference proteome</keyword>
<dbReference type="InterPro" id="IPR027417">
    <property type="entry name" value="P-loop_NTPase"/>
</dbReference>
<dbReference type="PROSITE" id="PS50893">
    <property type="entry name" value="ABC_TRANSPORTER_2"/>
    <property type="match status" value="1"/>
</dbReference>
<evidence type="ECO:0000259" key="4">
    <source>
        <dbReference type="PROSITE" id="PS50893"/>
    </source>
</evidence>
<evidence type="ECO:0000256" key="1">
    <source>
        <dbReference type="ARBA" id="ARBA00022448"/>
    </source>
</evidence>
<organism evidence="5 6">
    <name type="scientific">Amorphus orientalis</name>
    <dbReference type="NCBI Taxonomy" id="649198"/>
    <lineage>
        <taxon>Bacteria</taxon>
        <taxon>Pseudomonadati</taxon>
        <taxon>Pseudomonadota</taxon>
        <taxon>Alphaproteobacteria</taxon>
        <taxon>Hyphomicrobiales</taxon>
        <taxon>Amorphaceae</taxon>
        <taxon>Amorphus</taxon>
    </lineage>
</organism>